<dbReference type="Gene3D" id="3.90.76.10">
    <property type="entry name" value="Dipeptide-binding Protein, Domain 1"/>
    <property type="match status" value="1"/>
</dbReference>
<name>A0A1X6X0B8_9MICO</name>
<feature type="region of interest" description="Disordered" evidence="1">
    <location>
        <begin position="24"/>
        <end position="50"/>
    </location>
</feature>
<dbReference type="AlphaFoldDB" id="A0A1X6X0B8"/>
<evidence type="ECO:0000313" key="3">
    <source>
        <dbReference type="EMBL" id="SLM90928.1"/>
    </source>
</evidence>
<dbReference type="PANTHER" id="PTHR30290">
    <property type="entry name" value="PERIPLASMIC BINDING COMPONENT OF ABC TRANSPORTER"/>
    <property type="match status" value="1"/>
</dbReference>
<keyword evidence="4" id="KW-1185">Reference proteome</keyword>
<dbReference type="Gene3D" id="3.10.105.10">
    <property type="entry name" value="Dipeptide-binding Protein, Domain 3"/>
    <property type="match status" value="1"/>
</dbReference>
<dbReference type="GO" id="GO:0042597">
    <property type="term" value="C:periplasmic space"/>
    <property type="evidence" value="ECO:0007669"/>
    <property type="project" value="UniProtKB-ARBA"/>
</dbReference>
<dbReference type="OrthoDB" id="9046151at2"/>
<dbReference type="CDD" id="cd00995">
    <property type="entry name" value="PBP2_NikA_DppA_OppA_like"/>
    <property type="match status" value="1"/>
</dbReference>
<dbReference type="GO" id="GO:0015833">
    <property type="term" value="P:peptide transport"/>
    <property type="evidence" value="ECO:0007669"/>
    <property type="project" value="TreeGrafter"/>
</dbReference>
<dbReference type="InterPro" id="IPR030678">
    <property type="entry name" value="Peptide/Ni-bd"/>
</dbReference>
<dbReference type="Pfam" id="PF00496">
    <property type="entry name" value="SBP_bac_5"/>
    <property type="match status" value="1"/>
</dbReference>
<proteinExistence type="predicted"/>
<protein>
    <submittedName>
        <fullName evidence="3">Dipeptide-binding ABC transporter, periplasmic substrate-binding component (TC 3.A.1.5.2)</fullName>
    </submittedName>
</protein>
<dbReference type="Proteomes" id="UP000195981">
    <property type="component" value="Unassembled WGS sequence"/>
</dbReference>
<dbReference type="InterPro" id="IPR039424">
    <property type="entry name" value="SBP_5"/>
</dbReference>
<dbReference type="EMBL" id="FWFG01000051">
    <property type="protein sequence ID" value="SLM90928.1"/>
    <property type="molecule type" value="Genomic_DNA"/>
</dbReference>
<dbReference type="Gene3D" id="3.40.190.10">
    <property type="entry name" value="Periplasmic binding protein-like II"/>
    <property type="match status" value="1"/>
</dbReference>
<dbReference type="GO" id="GO:0043190">
    <property type="term" value="C:ATP-binding cassette (ABC) transporter complex"/>
    <property type="evidence" value="ECO:0007669"/>
    <property type="project" value="InterPro"/>
</dbReference>
<evidence type="ECO:0000259" key="2">
    <source>
        <dbReference type="Pfam" id="PF00496"/>
    </source>
</evidence>
<dbReference type="SUPFAM" id="SSF53850">
    <property type="entry name" value="Periplasmic binding protein-like II"/>
    <property type="match status" value="1"/>
</dbReference>
<feature type="compositionally biased region" description="Gly residues" evidence="1">
    <location>
        <begin position="25"/>
        <end position="39"/>
    </location>
</feature>
<dbReference type="PANTHER" id="PTHR30290:SF83">
    <property type="entry name" value="ABC TRANSPORTER SUBSTRATE-BINDING PROTEIN"/>
    <property type="match status" value="1"/>
</dbReference>
<dbReference type="PIRSF" id="PIRSF002741">
    <property type="entry name" value="MppA"/>
    <property type="match status" value="1"/>
</dbReference>
<dbReference type="GO" id="GO:1904680">
    <property type="term" value="F:peptide transmembrane transporter activity"/>
    <property type="evidence" value="ECO:0007669"/>
    <property type="project" value="TreeGrafter"/>
</dbReference>
<dbReference type="InterPro" id="IPR000914">
    <property type="entry name" value="SBP_5_dom"/>
</dbReference>
<reference evidence="3 4" key="1">
    <citation type="submission" date="2017-02" db="EMBL/GenBank/DDBJ databases">
        <authorList>
            <person name="Peterson S.W."/>
        </authorList>
    </citation>
    <scope>NUCLEOTIDE SEQUENCE [LARGE SCALE GENOMIC DNA]</scope>
    <source>
        <strain evidence="3 4">CIP104813</strain>
    </source>
</reference>
<dbReference type="RefSeq" id="WP_087103545.1">
    <property type="nucleotide sequence ID" value="NZ_FWFG01000051.1"/>
</dbReference>
<evidence type="ECO:0000256" key="1">
    <source>
        <dbReference type="SAM" id="MobiDB-lite"/>
    </source>
</evidence>
<sequence>MLLGAASAGAAALALVGCERSATGGSDGGASDGGTGARGADGILRISGTEPGTRLIPSDVNEVGAGRVIGGVFSMLLFHDATGQRVLECARSIESEDNQHWTITLEPGRTFHDGTPVTAQSFVDAWNFGALSTNAQKNQVFYAPIAGFEAVAAEPPAAQTLSGLTVVDDATFTVELTAAQSDFPDLLGCVPFMPLPAAAHEDIEAFGQAPIGNGPYRLEAWEHDSEIRLVPFDGYQGPRESANDGVVIALYADPDTAYNDLLSGEVDLVDGIPSSALATFEDELDGRAVNQPGALLLSLTIPVGNADFAGEAGLLRRAAISRAIDRASICTDLFAGTRVPATDFIAPSINGGGATDLAGAEVLAFDADAARDLWARAEAIAPYSGAPFTLDYAADLPDKEWVEAVCNSIANTLGITATPQSHPSIAEYRALLAERQIPGAFRSSWQADYPSMFNFLGPIFSSTARAAGGTNFSDYANPVFDDLLLQGLAAPDVEQAIAAWRQAEEMLLRDLPAIPLWYQNTLGGYGEGVRDVVFGWNSFPFYFEASKEP</sequence>
<evidence type="ECO:0000313" key="4">
    <source>
        <dbReference type="Proteomes" id="UP000195981"/>
    </source>
</evidence>
<gene>
    <name evidence="3" type="ORF">FM110_05845</name>
</gene>
<feature type="domain" description="Solute-binding protein family 5" evidence="2">
    <location>
        <begin position="90"/>
        <end position="464"/>
    </location>
</feature>
<organism evidence="3 4">
    <name type="scientific">Brachybacterium nesterenkovii</name>
    <dbReference type="NCBI Taxonomy" id="47847"/>
    <lineage>
        <taxon>Bacteria</taxon>
        <taxon>Bacillati</taxon>
        <taxon>Actinomycetota</taxon>
        <taxon>Actinomycetes</taxon>
        <taxon>Micrococcales</taxon>
        <taxon>Dermabacteraceae</taxon>
        <taxon>Brachybacterium</taxon>
    </lineage>
</organism>
<accession>A0A1X6X0B8</accession>